<name>A0AAW0U3D0_SCYPA</name>
<protein>
    <submittedName>
        <fullName evidence="1">Uncharacterized protein</fullName>
    </submittedName>
</protein>
<dbReference type="Proteomes" id="UP001487740">
    <property type="component" value="Unassembled WGS sequence"/>
</dbReference>
<evidence type="ECO:0000313" key="2">
    <source>
        <dbReference type="Proteomes" id="UP001487740"/>
    </source>
</evidence>
<evidence type="ECO:0000313" key="1">
    <source>
        <dbReference type="EMBL" id="KAK8394495.1"/>
    </source>
</evidence>
<comment type="caution">
    <text evidence="1">The sequence shown here is derived from an EMBL/GenBank/DDBJ whole genome shotgun (WGS) entry which is preliminary data.</text>
</comment>
<proteinExistence type="predicted"/>
<gene>
    <name evidence="1" type="ORF">O3P69_006578</name>
</gene>
<sequence length="235" mass="25191">MVGYDGSSRRAVRGHLGIDSSRRVSGGGGATWLLSPWLGQAATVCPGRLSAAHPGSCVSRGPAGVRCVSSSLYCCPAPFTRLLFLSGRLRPVNYSACRVKRVGGRGREARRKTQWLQGVRALRSERPSPVYGRCRVLEPLRNTVRTVPGRGTLQLQIIKVMAGASSRRSLIPLPGILERQTQRPELTTCPGASHAQPCTTLHSFLQLNTASPPNLKVAGEQCSAARSLASVIEEV</sequence>
<dbReference type="EMBL" id="JARAKH010000019">
    <property type="protein sequence ID" value="KAK8394495.1"/>
    <property type="molecule type" value="Genomic_DNA"/>
</dbReference>
<organism evidence="1 2">
    <name type="scientific">Scylla paramamosain</name>
    <name type="common">Mud crab</name>
    <dbReference type="NCBI Taxonomy" id="85552"/>
    <lineage>
        <taxon>Eukaryota</taxon>
        <taxon>Metazoa</taxon>
        <taxon>Ecdysozoa</taxon>
        <taxon>Arthropoda</taxon>
        <taxon>Crustacea</taxon>
        <taxon>Multicrustacea</taxon>
        <taxon>Malacostraca</taxon>
        <taxon>Eumalacostraca</taxon>
        <taxon>Eucarida</taxon>
        <taxon>Decapoda</taxon>
        <taxon>Pleocyemata</taxon>
        <taxon>Brachyura</taxon>
        <taxon>Eubrachyura</taxon>
        <taxon>Portunoidea</taxon>
        <taxon>Portunidae</taxon>
        <taxon>Portuninae</taxon>
        <taxon>Scylla</taxon>
    </lineage>
</organism>
<keyword evidence="2" id="KW-1185">Reference proteome</keyword>
<dbReference type="AlphaFoldDB" id="A0AAW0U3D0"/>
<accession>A0AAW0U3D0</accession>
<reference evidence="1 2" key="1">
    <citation type="submission" date="2023-03" db="EMBL/GenBank/DDBJ databases">
        <title>High-quality genome of Scylla paramamosain provides insights in environmental adaptation.</title>
        <authorList>
            <person name="Zhang L."/>
        </authorList>
    </citation>
    <scope>NUCLEOTIDE SEQUENCE [LARGE SCALE GENOMIC DNA]</scope>
    <source>
        <strain evidence="1">LZ_2023a</strain>
        <tissue evidence="1">Muscle</tissue>
    </source>
</reference>